<gene>
    <name evidence="2" type="ORF">MRATA1EN1_LOCUS4325</name>
</gene>
<evidence type="ECO:0000313" key="3">
    <source>
        <dbReference type="Proteomes" id="UP001176941"/>
    </source>
</evidence>
<organism evidence="2 3">
    <name type="scientific">Rangifer tarandus platyrhynchus</name>
    <name type="common">Svalbard reindeer</name>
    <dbReference type="NCBI Taxonomy" id="3082113"/>
    <lineage>
        <taxon>Eukaryota</taxon>
        <taxon>Metazoa</taxon>
        <taxon>Chordata</taxon>
        <taxon>Craniata</taxon>
        <taxon>Vertebrata</taxon>
        <taxon>Euteleostomi</taxon>
        <taxon>Mammalia</taxon>
        <taxon>Eutheria</taxon>
        <taxon>Laurasiatheria</taxon>
        <taxon>Artiodactyla</taxon>
        <taxon>Ruminantia</taxon>
        <taxon>Pecora</taxon>
        <taxon>Cervidae</taxon>
        <taxon>Odocoileinae</taxon>
        <taxon>Rangifer</taxon>
    </lineage>
</organism>
<accession>A0ABN8Y177</accession>
<protein>
    <submittedName>
        <fullName evidence="2">Uncharacterized protein</fullName>
    </submittedName>
</protein>
<proteinExistence type="predicted"/>
<evidence type="ECO:0000313" key="2">
    <source>
        <dbReference type="EMBL" id="CAI9155363.1"/>
    </source>
</evidence>
<evidence type="ECO:0000256" key="1">
    <source>
        <dbReference type="SAM" id="MobiDB-lite"/>
    </source>
</evidence>
<feature type="region of interest" description="Disordered" evidence="1">
    <location>
        <begin position="32"/>
        <end position="54"/>
    </location>
</feature>
<name>A0ABN8Y177_RANTA</name>
<reference evidence="2" key="1">
    <citation type="submission" date="2023-04" db="EMBL/GenBank/DDBJ databases">
        <authorList>
            <consortium name="ELIXIR-Norway"/>
        </authorList>
    </citation>
    <scope>NUCLEOTIDE SEQUENCE [LARGE SCALE GENOMIC DNA]</scope>
</reference>
<dbReference type="Proteomes" id="UP001176941">
    <property type="component" value="Chromosome 12"/>
</dbReference>
<feature type="compositionally biased region" description="Basic and acidic residues" evidence="1">
    <location>
        <begin position="32"/>
        <end position="48"/>
    </location>
</feature>
<sequence>MERGTMLRRPVTTPTSRALVLGLRTTGQSCKETESVGRARMPDQDGGRARGGAGQGWVVGSDCNMIRPSLQLEAGLNRVGLGGAAGPGAPLTLPLNYTEDKLLTYSKAHS</sequence>
<keyword evidence="3" id="KW-1185">Reference proteome</keyword>
<dbReference type="EMBL" id="OX459948">
    <property type="protein sequence ID" value="CAI9155363.1"/>
    <property type="molecule type" value="Genomic_DNA"/>
</dbReference>